<evidence type="ECO:0000259" key="2">
    <source>
        <dbReference type="PROSITE" id="PS50887"/>
    </source>
</evidence>
<protein>
    <submittedName>
        <fullName evidence="3">CdaR family transcriptional regulator</fullName>
    </submittedName>
</protein>
<dbReference type="SUPFAM" id="SSF55073">
    <property type="entry name" value="Nucleotide cyclase"/>
    <property type="match status" value="1"/>
</dbReference>
<evidence type="ECO:0000313" key="4">
    <source>
        <dbReference type="Proteomes" id="UP000295658"/>
    </source>
</evidence>
<dbReference type="InterPro" id="IPR051448">
    <property type="entry name" value="CdaR-like_regulators"/>
</dbReference>
<dbReference type="Pfam" id="PF05651">
    <property type="entry name" value="Diacid_rec"/>
    <property type="match status" value="1"/>
</dbReference>
<dbReference type="InterPro" id="IPR041522">
    <property type="entry name" value="CdaR_GGDEF"/>
</dbReference>
<dbReference type="InterPro" id="IPR029151">
    <property type="entry name" value="Sensor-like_sf"/>
</dbReference>
<proteinExistence type="inferred from homology"/>
<feature type="domain" description="GGDEF" evidence="2">
    <location>
        <begin position="147"/>
        <end position="272"/>
    </location>
</feature>
<reference evidence="3 4" key="1">
    <citation type="submission" date="2019-03" db="EMBL/GenBank/DDBJ databases">
        <title>Genomic Encyclopedia of Type Strains, Phase IV (KMG-IV): sequencing the most valuable type-strain genomes for metagenomic binning, comparative biology and taxonomic classification.</title>
        <authorList>
            <person name="Goeker M."/>
        </authorList>
    </citation>
    <scope>NUCLEOTIDE SEQUENCE [LARGE SCALE GENOMIC DNA]</scope>
    <source>
        <strain evidence="3 4">DSM 24979</strain>
    </source>
</reference>
<dbReference type="PANTHER" id="PTHR33744:SF16">
    <property type="entry name" value="CARBOHYDRATE DIACID REGULATOR"/>
    <property type="match status" value="1"/>
</dbReference>
<dbReference type="OrthoDB" id="9792148at2"/>
<evidence type="ECO:0000256" key="1">
    <source>
        <dbReference type="ARBA" id="ARBA00006754"/>
    </source>
</evidence>
<dbReference type="Pfam" id="PF13556">
    <property type="entry name" value="HTH_30"/>
    <property type="match status" value="1"/>
</dbReference>
<evidence type="ECO:0000313" key="3">
    <source>
        <dbReference type="EMBL" id="TCL49283.1"/>
    </source>
</evidence>
<dbReference type="PANTHER" id="PTHR33744">
    <property type="entry name" value="CARBOHYDRATE DIACID REGULATOR"/>
    <property type="match status" value="1"/>
</dbReference>
<comment type="caution">
    <text evidence="3">The sequence shown here is derived from an EMBL/GenBank/DDBJ whole genome shotgun (WGS) entry which is preliminary data.</text>
</comment>
<name>A0A4R1QNN2_9BACL</name>
<dbReference type="SUPFAM" id="SSF103190">
    <property type="entry name" value="Sensory domain-like"/>
    <property type="match status" value="1"/>
</dbReference>
<dbReference type="PROSITE" id="PS50887">
    <property type="entry name" value="GGDEF"/>
    <property type="match status" value="1"/>
</dbReference>
<dbReference type="InterPro" id="IPR025736">
    <property type="entry name" value="PucR_C-HTH_dom"/>
</dbReference>
<dbReference type="Gene3D" id="1.10.10.2840">
    <property type="entry name" value="PucR C-terminal helix-turn-helix domain"/>
    <property type="match status" value="1"/>
</dbReference>
<dbReference type="InterPro" id="IPR029787">
    <property type="entry name" value="Nucleotide_cyclase"/>
</dbReference>
<dbReference type="InterPro" id="IPR000160">
    <property type="entry name" value="GGDEF_dom"/>
</dbReference>
<dbReference type="AlphaFoldDB" id="A0A4R1QNN2"/>
<dbReference type="Pfam" id="PF17853">
    <property type="entry name" value="GGDEF_2"/>
    <property type="match status" value="1"/>
</dbReference>
<comment type="similarity">
    <text evidence="1">Belongs to the CdaR family.</text>
</comment>
<accession>A0A4R1QNN2</accession>
<gene>
    <name evidence="3" type="ORF">EDD69_107106</name>
</gene>
<dbReference type="InterPro" id="IPR042070">
    <property type="entry name" value="PucR_C-HTH_sf"/>
</dbReference>
<dbReference type="EMBL" id="SLUL01000007">
    <property type="protein sequence ID" value="TCL49283.1"/>
    <property type="molecule type" value="Genomic_DNA"/>
</dbReference>
<dbReference type="Proteomes" id="UP000295658">
    <property type="component" value="Unassembled WGS sequence"/>
</dbReference>
<sequence>MLLPHLAKKIVSEVRRLLDEDIIIVDTNGIIIASTDLERLGNFHEGAFLVCQEKKKRIITKEDESRLKGVKAGINLPIFFHGDVIGVIGITGDPKKVSQYGELLKKMTELLIQESYYTEQLELESRALEAFVFDWVQRREWSTVFYERAQLFGIDLHLPRRVIVGAFFSKNASLQIDIWKYVKKAWNEQGDVIVRWGNDRFLILQTAHIHEKERIATKIKHLQHALSEKYGIPFSFGVGKIVSAKNVHLSYKQAERALHVAKQTNAIIFDEDLRLEMCLEEISLPTREEFIKRTIEPLFNEQELLDTLRTFFEHHLSLKRTAQALHIHINTLHYRLKKIQELTNLNMKQTEDLVTLYLAVRFLDENTKK</sequence>
<dbReference type="InterPro" id="IPR008599">
    <property type="entry name" value="Diacid_rec"/>
</dbReference>
<keyword evidence="4" id="KW-1185">Reference proteome</keyword>
<dbReference type="RefSeq" id="WP_132948494.1">
    <property type="nucleotide sequence ID" value="NZ_BSVG01000015.1"/>
</dbReference>
<organism evidence="3 4">
    <name type="scientific">Thermolongibacillus altinsuensis</name>
    <dbReference type="NCBI Taxonomy" id="575256"/>
    <lineage>
        <taxon>Bacteria</taxon>
        <taxon>Bacillati</taxon>
        <taxon>Bacillota</taxon>
        <taxon>Bacilli</taxon>
        <taxon>Bacillales</taxon>
        <taxon>Anoxybacillaceae</taxon>
        <taxon>Thermolongibacillus</taxon>
    </lineage>
</organism>